<gene>
    <name evidence="2" type="ORF">QO010_000139</name>
</gene>
<proteinExistence type="predicted"/>
<comment type="caution">
    <text evidence="2">The sequence shown here is derived from an EMBL/GenBank/DDBJ whole genome shotgun (WGS) entry which is preliminary data.</text>
</comment>
<evidence type="ECO:0000313" key="3">
    <source>
        <dbReference type="Proteomes" id="UP001228905"/>
    </source>
</evidence>
<evidence type="ECO:0000259" key="1">
    <source>
        <dbReference type="Pfam" id="PF16261"/>
    </source>
</evidence>
<dbReference type="EMBL" id="JAUSVS010000001">
    <property type="protein sequence ID" value="MDQ0462391.1"/>
    <property type="molecule type" value="Genomic_DNA"/>
</dbReference>
<dbReference type="SUPFAM" id="SSF63829">
    <property type="entry name" value="Calcium-dependent phosphotriesterase"/>
    <property type="match status" value="1"/>
</dbReference>
<organism evidence="2 3">
    <name type="scientific">Caulobacter ginsengisoli</name>
    <dbReference type="NCBI Taxonomy" id="400775"/>
    <lineage>
        <taxon>Bacteria</taxon>
        <taxon>Pseudomonadati</taxon>
        <taxon>Pseudomonadota</taxon>
        <taxon>Alphaproteobacteria</taxon>
        <taxon>Caulobacterales</taxon>
        <taxon>Caulobacteraceae</taxon>
        <taxon>Caulobacter</taxon>
    </lineage>
</organism>
<name>A0ABU0ILY7_9CAUL</name>
<dbReference type="Pfam" id="PF16261">
    <property type="entry name" value="DUF4915"/>
    <property type="match status" value="1"/>
</dbReference>
<reference evidence="2 3" key="1">
    <citation type="submission" date="2023-07" db="EMBL/GenBank/DDBJ databases">
        <title>Genomic Encyclopedia of Type Strains, Phase IV (KMG-IV): sequencing the most valuable type-strain genomes for metagenomic binning, comparative biology and taxonomic classification.</title>
        <authorList>
            <person name="Goeker M."/>
        </authorList>
    </citation>
    <scope>NUCLEOTIDE SEQUENCE [LARGE SCALE GENOMIC DNA]</scope>
    <source>
        <strain evidence="2 3">DSM 18695</strain>
    </source>
</reference>
<protein>
    <submittedName>
        <fullName evidence="2">Uncharacterized protein (TIGR03032 family)</fullName>
    </submittedName>
</protein>
<dbReference type="Proteomes" id="UP001228905">
    <property type="component" value="Unassembled WGS sequence"/>
</dbReference>
<dbReference type="InterPro" id="IPR017481">
    <property type="entry name" value="CHP03032"/>
</dbReference>
<feature type="domain" description="Conserved hypothetical protein CHP03032" evidence="1">
    <location>
        <begin position="23"/>
        <end position="338"/>
    </location>
</feature>
<sequence length="366" mass="39568">MTDVTLPQPAAPPATNLSVSRGLAGWLGANRCSIAFTCYQSGQLFLVGLAPGGVVSFHQQNFQRAMGLHVRPNRLYVGAICQIWRLENVLGPGQLANQHHDALYVPRNAQTTGDIDIHEVAVDRSGRLIFVNTKFSCLATVSPVQGFQPIWKPPFISRLAAEDRCHLNGMAMEDGVPRYVTAVSRSDVLTGWRTRRHEGGVIVDVQNDTILTDQLSMPHSPRIHDGALWALDSGRGNLIRVDRQTGASEVVAFCPGFLRGLSFHGRFALVTVSLPRHEATFTGLALADALAAKDSDPWCGVCIVDTVTGDTVEWIRLEGAITELFDIAVVPDVICPMAVGVDSPDLQTMVTFDPEFGPLAVPSTGP</sequence>
<keyword evidence="3" id="KW-1185">Reference proteome</keyword>
<evidence type="ECO:0000313" key="2">
    <source>
        <dbReference type="EMBL" id="MDQ0462391.1"/>
    </source>
</evidence>
<dbReference type="NCBIfam" id="TIGR03032">
    <property type="entry name" value="TIGR03032 family protein"/>
    <property type="match status" value="1"/>
</dbReference>
<dbReference type="RefSeq" id="WP_307344667.1">
    <property type="nucleotide sequence ID" value="NZ_JAUSVS010000001.1"/>
</dbReference>
<accession>A0ABU0ILY7</accession>